<evidence type="ECO:0000256" key="1">
    <source>
        <dbReference type="ARBA" id="ARBA00004477"/>
    </source>
</evidence>
<feature type="transmembrane region" description="Helical" evidence="10">
    <location>
        <begin position="297"/>
        <end position="318"/>
    </location>
</feature>
<accession>A0ABP6BTM1</accession>
<keyword evidence="5" id="KW-0808">Transferase</keyword>
<keyword evidence="6 10" id="KW-0812">Transmembrane</keyword>
<evidence type="ECO:0000256" key="10">
    <source>
        <dbReference type="SAM" id="Phobius"/>
    </source>
</evidence>
<proteinExistence type="predicted"/>
<protein>
    <recommendedName>
        <fullName evidence="13">Integral membrane protein</fullName>
    </recommendedName>
</protein>
<feature type="transmembrane region" description="Helical" evidence="10">
    <location>
        <begin position="330"/>
        <end position="350"/>
    </location>
</feature>
<evidence type="ECO:0000313" key="12">
    <source>
        <dbReference type="Proteomes" id="UP001500274"/>
    </source>
</evidence>
<name>A0ABP6BTM1_9MICO</name>
<keyword evidence="12" id="KW-1185">Reference proteome</keyword>
<comment type="subcellular location">
    <subcellularLocation>
        <location evidence="1">Endoplasmic reticulum membrane</location>
        <topology evidence="1">Multi-pass membrane protein</topology>
    </subcellularLocation>
</comment>
<evidence type="ECO:0008006" key="13">
    <source>
        <dbReference type="Google" id="ProtNLM"/>
    </source>
</evidence>
<evidence type="ECO:0000256" key="3">
    <source>
        <dbReference type="ARBA" id="ARBA00022502"/>
    </source>
</evidence>
<evidence type="ECO:0000256" key="2">
    <source>
        <dbReference type="ARBA" id="ARBA00004687"/>
    </source>
</evidence>
<keyword evidence="8 10" id="KW-1133">Transmembrane helix</keyword>
<evidence type="ECO:0000256" key="7">
    <source>
        <dbReference type="ARBA" id="ARBA00022824"/>
    </source>
</evidence>
<sequence>MAQQLTRIGRWPVAARIGLIYVAARLVTLGFFALASALSTPASRFGVDPGIGKLLMGWDAQWYWVVAANGYPSPLPLTEAGQVAENAWAFLPLYPWVSQGVGFFVGGWPVAGPVVALVAGYFAALAFYRLMRRRLDRSTSTWAVVFFVAGPLAALFQVAYAESLFLLWLMLALDALLRRRYVWLYLLIPLMGFTRPGILAFALTLGLVGVWRWIRRRVDPFPVREIVHLVALAALASLVGFSWQVIAAVATGDPAAYLATELAWRRNWIPDAAAHFFPFDGFLAGTAFWARLWGWPLWLGFALLAVIVVVVAAVLVFAPGVRRLGIEIRLWSASYLLYLLAVFFPQSSTFRLLVPLSPLWGAVAVGRHPAWRIGMLVAGLAGQWWWIYNMYALGNTLWQIP</sequence>
<dbReference type="EMBL" id="BAAARI010000017">
    <property type="protein sequence ID" value="GAA2586605.1"/>
    <property type="molecule type" value="Genomic_DNA"/>
</dbReference>
<keyword evidence="3" id="KW-0337">GPI-anchor biosynthesis</keyword>
<evidence type="ECO:0000256" key="8">
    <source>
        <dbReference type="ARBA" id="ARBA00022989"/>
    </source>
</evidence>
<keyword evidence="7" id="KW-0256">Endoplasmic reticulum</keyword>
<feature type="transmembrane region" description="Helical" evidence="10">
    <location>
        <begin position="370"/>
        <end position="388"/>
    </location>
</feature>
<keyword evidence="4" id="KW-0328">Glycosyltransferase</keyword>
<feature type="transmembrane region" description="Helical" evidence="10">
    <location>
        <begin position="20"/>
        <end position="39"/>
    </location>
</feature>
<evidence type="ECO:0000256" key="6">
    <source>
        <dbReference type="ARBA" id="ARBA00022692"/>
    </source>
</evidence>
<evidence type="ECO:0000256" key="4">
    <source>
        <dbReference type="ARBA" id="ARBA00022676"/>
    </source>
</evidence>
<dbReference type="Proteomes" id="UP001500274">
    <property type="component" value="Unassembled WGS sequence"/>
</dbReference>
<dbReference type="PANTHER" id="PTHR12468:SF2">
    <property type="entry name" value="GPI MANNOSYLTRANSFERASE 2"/>
    <property type="match status" value="1"/>
</dbReference>
<feature type="transmembrane region" description="Helical" evidence="10">
    <location>
        <begin position="101"/>
        <end position="128"/>
    </location>
</feature>
<evidence type="ECO:0000313" key="11">
    <source>
        <dbReference type="EMBL" id="GAA2586605.1"/>
    </source>
</evidence>
<gene>
    <name evidence="11" type="ORF">GCM10009862_27080</name>
</gene>
<feature type="transmembrane region" description="Helical" evidence="10">
    <location>
        <begin position="226"/>
        <end position="246"/>
    </location>
</feature>
<evidence type="ECO:0000256" key="5">
    <source>
        <dbReference type="ARBA" id="ARBA00022679"/>
    </source>
</evidence>
<comment type="caution">
    <text evidence="11">The sequence shown here is derived from an EMBL/GenBank/DDBJ whole genome shotgun (WGS) entry which is preliminary data.</text>
</comment>
<feature type="transmembrane region" description="Helical" evidence="10">
    <location>
        <begin position="140"/>
        <end position="161"/>
    </location>
</feature>
<dbReference type="RefSeq" id="WP_344230349.1">
    <property type="nucleotide sequence ID" value="NZ_BAAARI010000017.1"/>
</dbReference>
<comment type="pathway">
    <text evidence="2">Glycolipid biosynthesis; glycosylphosphatidylinositol-anchor biosynthesis.</text>
</comment>
<dbReference type="InterPro" id="IPR007315">
    <property type="entry name" value="PIG-V/Gpi18"/>
</dbReference>
<organism evidence="11 12">
    <name type="scientific">Microbacterium binotii</name>
    <dbReference type="NCBI Taxonomy" id="462710"/>
    <lineage>
        <taxon>Bacteria</taxon>
        <taxon>Bacillati</taxon>
        <taxon>Actinomycetota</taxon>
        <taxon>Actinomycetes</taxon>
        <taxon>Micrococcales</taxon>
        <taxon>Microbacteriaceae</taxon>
        <taxon>Microbacterium</taxon>
    </lineage>
</organism>
<dbReference type="PANTHER" id="PTHR12468">
    <property type="entry name" value="GPI MANNOSYLTRANSFERASE 2"/>
    <property type="match status" value="1"/>
</dbReference>
<reference evidence="12" key="1">
    <citation type="journal article" date="2019" name="Int. J. Syst. Evol. Microbiol.">
        <title>The Global Catalogue of Microorganisms (GCM) 10K type strain sequencing project: providing services to taxonomists for standard genome sequencing and annotation.</title>
        <authorList>
            <consortium name="The Broad Institute Genomics Platform"/>
            <consortium name="The Broad Institute Genome Sequencing Center for Infectious Disease"/>
            <person name="Wu L."/>
            <person name="Ma J."/>
        </authorList>
    </citation>
    <scope>NUCLEOTIDE SEQUENCE [LARGE SCALE GENOMIC DNA]</scope>
    <source>
        <strain evidence="12">JCM 16365</strain>
    </source>
</reference>
<feature type="transmembrane region" description="Helical" evidence="10">
    <location>
        <begin position="181"/>
        <end position="214"/>
    </location>
</feature>
<keyword evidence="9 10" id="KW-0472">Membrane</keyword>
<evidence type="ECO:0000256" key="9">
    <source>
        <dbReference type="ARBA" id="ARBA00023136"/>
    </source>
</evidence>